<dbReference type="InterPro" id="IPR052858">
    <property type="entry name" value="E3_ubiquitin-ligase_LIN"/>
</dbReference>
<dbReference type="Pfam" id="PF23654">
    <property type="entry name" value="ARM_LIN_2nd"/>
    <property type="match status" value="1"/>
</dbReference>
<dbReference type="InterPro" id="IPR056512">
    <property type="entry name" value="LIN_N"/>
</dbReference>
<evidence type="ECO:0000256" key="4">
    <source>
        <dbReference type="ARBA" id="ARBA00022679"/>
    </source>
</evidence>
<dbReference type="PROSITE" id="PS50082">
    <property type="entry name" value="WD_REPEATS_2"/>
    <property type="match status" value="1"/>
</dbReference>
<reference evidence="8 9" key="1">
    <citation type="journal article" date="2019" name="Plant Biotechnol. J.">
        <title>The red bayberry genome and genetic basis of sex determination.</title>
        <authorList>
            <person name="Jia H.M."/>
            <person name="Jia H.J."/>
            <person name="Cai Q.L."/>
            <person name="Wang Y."/>
            <person name="Zhao H.B."/>
            <person name="Yang W.F."/>
            <person name="Wang G.Y."/>
            <person name="Li Y.H."/>
            <person name="Zhan D.L."/>
            <person name="Shen Y.T."/>
            <person name="Niu Q.F."/>
            <person name="Chang L."/>
            <person name="Qiu J."/>
            <person name="Zhao L."/>
            <person name="Xie H.B."/>
            <person name="Fu W.Y."/>
            <person name="Jin J."/>
            <person name="Li X.W."/>
            <person name="Jiao Y."/>
            <person name="Zhou C.C."/>
            <person name="Tu T."/>
            <person name="Chai C.Y."/>
            <person name="Gao J.L."/>
            <person name="Fan L.J."/>
            <person name="van de Weg E."/>
            <person name="Wang J.Y."/>
            <person name="Gao Z.S."/>
        </authorList>
    </citation>
    <scope>NUCLEOTIDE SEQUENCE [LARGE SCALE GENOMIC DNA]</scope>
    <source>
        <tissue evidence="8">Leaves</tissue>
    </source>
</reference>
<evidence type="ECO:0000256" key="1">
    <source>
        <dbReference type="ARBA" id="ARBA00000900"/>
    </source>
</evidence>
<dbReference type="Gene3D" id="1.25.10.10">
    <property type="entry name" value="Leucine-rich Repeat Variant"/>
    <property type="match status" value="1"/>
</dbReference>
<gene>
    <name evidence="8" type="ORF">CJ030_MR8G015526</name>
</gene>
<dbReference type="PROSITE" id="PS50294">
    <property type="entry name" value="WD_REPEATS_REGION"/>
    <property type="match status" value="1"/>
</dbReference>
<feature type="repeat" description="WD" evidence="5">
    <location>
        <begin position="1091"/>
        <end position="1127"/>
    </location>
</feature>
<evidence type="ECO:0000256" key="5">
    <source>
        <dbReference type="PROSITE-ProRule" id="PRU00221"/>
    </source>
</evidence>
<dbReference type="EC" id="2.3.2.27" evidence="3"/>
<dbReference type="Pfam" id="PF04564">
    <property type="entry name" value="U-box"/>
    <property type="match status" value="1"/>
</dbReference>
<dbReference type="UniPathway" id="UPA00143"/>
<organism evidence="8 9">
    <name type="scientific">Morella rubra</name>
    <name type="common">Chinese bayberry</name>
    <dbReference type="NCBI Taxonomy" id="262757"/>
    <lineage>
        <taxon>Eukaryota</taxon>
        <taxon>Viridiplantae</taxon>
        <taxon>Streptophyta</taxon>
        <taxon>Embryophyta</taxon>
        <taxon>Tracheophyta</taxon>
        <taxon>Spermatophyta</taxon>
        <taxon>Magnoliopsida</taxon>
        <taxon>eudicotyledons</taxon>
        <taxon>Gunneridae</taxon>
        <taxon>Pentapetalae</taxon>
        <taxon>rosids</taxon>
        <taxon>fabids</taxon>
        <taxon>Fagales</taxon>
        <taxon>Myricaceae</taxon>
        <taxon>Morella</taxon>
    </lineage>
</organism>
<dbReference type="InterPro" id="IPR015943">
    <property type="entry name" value="WD40/YVTN_repeat-like_dom_sf"/>
</dbReference>
<accession>A0A6A1UN21</accession>
<evidence type="ECO:0000256" key="6">
    <source>
        <dbReference type="SAM" id="MobiDB-lite"/>
    </source>
</evidence>
<name>A0A6A1UN21_9ROSI</name>
<evidence type="ECO:0000259" key="7">
    <source>
        <dbReference type="PROSITE" id="PS51698"/>
    </source>
</evidence>
<dbReference type="Proteomes" id="UP000516437">
    <property type="component" value="Chromosome 8"/>
</dbReference>
<dbReference type="PANTHER" id="PTHR47446:SF2">
    <property type="entry name" value="RING-TYPE E3 UBIQUITIN TRANSFERASE"/>
    <property type="match status" value="1"/>
</dbReference>
<dbReference type="CDD" id="cd16664">
    <property type="entry name" value="RING-Ubox_PUB"/>
    <property type="match status" value="1"/>
</dbReference>
<dbReference type="InterPro" id="IPR036322">
    <property type="entry name" value="WD40_repeat_dom_sf"/>
</dbReference>
<dbReference type="GO" id="GO:0061630">
    <property type="term" value="F:ubiquitin protein ligase activity"/>
    <property type="evidence" value="ECO:0007669"/>
    <property type="project" value="UniProtKB-EC"/>
</dbReference>
<dbReference type="PANTHER" id="PTHR47446">
    <property type="entry name" value="RING-TYPE E3 UBIQUITIN TRANSFERASE"/>
    <property type="match status" value="1"/>
</dbReference>
<dbReference type="InterPro" id="IPR055566">
    <property type="entry name" value="ARM_LIN"/>
</dbReference>
<keyword evidence="4" id="KW-0808">Transferase</keyword>
<dbReference type="Pfam" id="PF23628">
    <property type="entry name" value="ARM_LIN_C"/>
    <property type="match status" value="1"/>
</dbReference>
<dbReference type="InterPro" id="IPR056514">
    <property type="entry name" value="ARM_LIN_2nd"/>
</dbReference>
<dbReference type="InterPro" id="IPR045210">
    <property type="entry name" value="RING-Ubox_PUB"/>
</dbReference>
<keyword evidence="9" id="KW-1185">Reference proteome</keyword>
<feature type="domain" description="U-box" evidence="7">
    <location>
        <begin position="388"/>
        <end position="463"/>
    </location>
</feature>
<dbReference type="PROSITE" id="PS51698">
    <property type="entry name" value="U_BOX"/>
    <property type="match status" value="1"/>
</dbReference>
<feature type="compositionally biased region" description="Acidic residues" evidence="6">
    <location>
        <begin position="315"/>
        <end position="325"/>
    </location>
</feature>
<keyword evidence="5" id="KW-0853">WD repeat</keyword>
<evidence type="ECO:0000313" key="9">
    <source>
        <dbReference type="Proteomes" id="UP000516437"/>
    </source>
</evidence>
<comment type="caution">
    <text evidence="8">The sequence shown here is derived from an EMBL/GenBank/DDBJ whole genome shotgun (WGS) entry which is preliminary data.</text>
</comment>
<dbReference type="SMART" id="SM00320">
    <property type="entry name" value="WD40"/>
    <property type="match status" value="5"/>
</dbReference>
<dbReference type="SUPFAM" id="SSF50978">
    <property type="entry name" value="WD40 repeat-like"/>
    <property type="match status" value="1"/>
</dbReference>
<evidence type="ECO:0000313" key="8">
    <source>
        <dbReference type="EMBL" id="KAB1201795.1"/>
    </source>
</evidence>
<sequence>MTTSSQILRHTTDFISDALSQSQLRHHLFFVLSRNLPPSDQTTLNLAVEALENAISSSSPDVRSSSLRLAEQVSHSYPENPFSSFLLSLFYSLCDQPINAALSLLRIFHSDPSSARSEISPVIFEELFLIHLLPVLQWFNEQRSSILSSSASNSDYINEYSVSDESVVLPCTKLLSRINEGQAVELRELESNYEEVLDENCRILVKYFTEVLENADGDELITPPPLTSTKHGNVDNLIKQHEDEEITTEELEYESELHKPIWAERERSVDFSCSSGINVPDSPAFYPRRVISSEVPTTQKSSRRLRVSPNPSLDSELEYSLDENSDYSASSSDSEAEIEEEIETMALLERGQDHNPEQKPSISGESSSSVPPSRMENFGNRLGVGKHTPPKDFVCPITSNLFNDPVTLETGQTYERKAIQEWLNRGNSTCPITRQKLHINQLPNTNYVLKRLIASWQEKNCSSVPNQSHKLHTVAEPSMKPLMPSASPNSVKSQATIEGTISELRREITNLCLSEVLTESEIAVLRIERFWQEATSDVDIQTMLSTPPVINAFVEILFNSIDPRVLKATIFLLSEIGSKDRDVAQILTSVDNDVECIVVLFKKGLMEAVVLIYLLRLSSGSLLEMDVVDSLLKVIKEEEEKDLLKMCLKPKTAAVLLLGQILQSGDESVGSSIANILSSEKAVESIVCSLGAEWTEERIAAVGILLGCMEEDGKCRNTIADKAELAPILETFVGASDAERFEIVHFLSELVKLNRRTFNEQVLHIIKDEGTFNSMHTFLVYLQTTLQDQCPVVAGLLLQLDILAEPRKMSIYREEAIDTLISCLRNSELPTAQIAAAETIVSLQGRFSSTGKPLTRALLLKRAGLDKSYQTLMRMERLSNIPGDFEETSQQLEEEKAADDWERKMAFVLASHEFGLLFEALAEGLKSRYAALFSACFVSATWLIQMLNVLPDTGVRGAARVCLLKRFISIFKSANDIEDKALSLLALNTFIHDPEGLHDLTSCMTEIMKGLRELKRSSPLAFQMLKIVSKGRESSAHDFWSHKELVQVECIENGEVLSIVCFKNKIFSGHSDGTIKVWTGKGSILHLIQEVREHNKAVTSLAISQPGEERLYSGSLDRTTRVWSFDNEVMHCERVHETKDQVHKLVVANSISCYITQGDGVKVDSRKGVSKLLNPSKNVKCLALVRGKLYCGCHDNSIQEIDLATETIRVIQSGSRKILGKANPVHALQVHNGLIYAASSPLDGAAVKIWSASNHNTVGSLPTLLDVRAMAISSELIYLGCKGGTVEIWQRERNHRVETLHTGTIGKVNCIVIDRSEEVLVIGTSDGHIQAWGLNW</sequence>
<feature type="region of interest" description="Disordered" evidence="6">
    <location>
        <begin position="351"/>
        <end position="379"/>
    </location>
</feature>
<feature type="region of interest" description="Disordered" evidence="6">
    <location>
        <begin position="295"/>
        <end position="338"/>
    </location>
</feature>
<feature type="compositionally biased region" description="Low complexity" evidence="6">
    <location>
        <begin position="360"/>
        <end position="373"/>
    </location>
</feature>
<dbReference type="InterPro" id="IPR011989">
    <property type="entry name" value="ARM-like"/>
</dbReference>
<proteinExistence type="predicted"/>
<dbReference type="Gene3D" id="3.30.40.10">
    <property type="entry name" value="Zinc/RING finger domain, C3HC4 (zinc finger)"/>
    <property type="match status" value="1"/>
</dbReference>
<dbReference type="Gene3D" id="2.130.10.10">
    <property type="entry name" value="YVTN repeat-like/Quinoprotein amine dehydrogenase"/>
    <property type="match status" value="2"/>
</dbReference>
<dbReference type="InterPro" id="IPR001680">
    <property type="entry name" value="WD40_rpt"/>
</dbReference>
<evidence type="ECO:0000256" key="2">
    <source>
        <dbReference type="ARBA" id="ARBA00004906"/>
    </source>
</evidence>
<dbReference type="GO" id="GO:0016567">
    <property type="term" value="P:protein ubiquitination"/>
    <property type="evidence" value="ECO:0007669"/>
    <property type="project" value="UniProtKB-UniPathway"/>
</dbReference>
<dbReference type="InterPro" id="IPR016024">
    <property type="entry name" value="ARM-type_fold"/>
</dbReference>
<dbReference type="SMART" id="SM00504">
    <property type="entry name" value="Ubox"/>
    <property type="match status" value="1"/>
</dbReference>
<comment type="pathway">
    <text evidence="2">Protein modification; protein ubiquitination.</text>
</comment>
<dbReference type="SUPFAM" id="SSF57850">
    <property type="entry name" value="RING/U-box"/>
    <property type="match status" value="1"/>
</dbReference>
<dbReference type="Pfam" id="PF23568">
    <property type="entry name" value="ARM_LIN"/>
    <property type="match status" value="1"/>
</dbReference>
<comment type="catalytic activity">
    <reaction evidence="1">
        <text>S-ubiquitinyl-[E2 ubiquitin-conjugating enzyme]-L-cysteine + [acceptor protein]-L-lysine = [E2 ubiquitin-conjugating enzyme]-L-cysteine + N(6)-ubiquitinyl-[acceptor protein]-L-lysine.</text>
        <dbReference type="EC" id="2.3.2.27"/>
    </reaction>
</comment>
<dbReference type="OrthoDB" id="6252103at2759"/>
<dbReference type="InterPro" id="IPR003613">
    <property type="entry name" value="Ubox_domain"/>
</dbReference>
<dbReference type="SUPFAM" id="SSF48371">
    <property type="entry name" value="ARM repeat"/>
    <property type="match status" value="1"/>
</dbReference>
<protein>
    <recommendedName>
        <fullName evidence="3">RING-type E3 ubiquitin transferase</fullName>
        <ecNumber evidence="3">2.3.2.27</ecNumber>
    </recommendedName>
</protein>
<dbReference type="EMBL" id="RXIC02000026">
    <property type="protein sequence ID" value="KAB1201795.1"/>
    <property type="molecule type" value="Genomic_DNA"/>
</dbReference>
<evidence type="ECO:0000256" key="3">
    <source>
        <dbReference type="ARBA" id="ARBA00012483"/>
    </source>
</evidence>
<dbReference type="Pfam" id="PF00400">
    <property type="entry name" value="WD40"/>
    <property type="match status" value="1"/>
</dbReference>
<dbReference type="InterPro" id="IPR013083">
    <property type="entry name" value="Znf_RING/FYVE/PHD"/>
</dbReference>